<evidence type="ECO:0000313" key="1">
    <source>
        <dbReference type="EMBL" id="AUP78157.1"/>
    </source>
</evidence>
<dbReference type="RefSeq" id="WP_102754815.1">
    <property type="nucleotide sequence ID" value="NZ_CP025791.1"/>
</dbReference>
<dbReference type="KEGG" id="fek:C1H87_05270"/>
<keyword evidence="2" id="KW-1185">Reference proteome</keyword>
<dbReference type="AlphaFoldDB" id="A0A2K9PNJ4"/>
<organism evidence="1 2">
    <name type="scientific">Flavivirga eckloniae</name>
    <dbReference type="NCBI Taxonomy" id="1803846"/>
    <lineage>
        <taxon>Bacteria</taxon>
        <taxon>Pseudomonadati</taxon>
        <taxon>Bacteroidota</taxon>
        <taxon>Flavobacteriia</taxon>
        <taxon>Flavobacteriales</taxon>
        <taxon>Flavobacteriaceae</taxon>
        <taxon>Flavivirga</taxon>
    </lineage>
</organism>
<accession>A0A2K9PNJ4</accession>
<protein>
    <submittedName>
        <fullName evidence="1">Uncharacterized protein</fullName>
    </submittedName>
</protein>
<proteinExistence type="predicted"/>
<dbReference type="EMBL" id="CP025791">
    <property type="protein sequence ID" value="AUP78157.1"/>
    <property type="molecule type" value="Genomic_DNA"/>
</dbReference>
<reference evidence="1 2" key="1">
    <citation type="submission" date="2018-01" db="EMBL/GenBank/DDBJ databases">
        <title>Complete genome sequence of Flavivirga eckloniae ECD14 isolated from seaweed Ecklonia cava.</title>
        <authorList>
            <person name="Lee J.H."/>
            <person name="Baik K.S."/>
            <person name="Seong C.N."/>
        </authorList>
    </citation>
    <scope>NUCLEOTIDE SEQUENCE [LARGE SCALE GENOMIC DNA]</scope>
    <source>
        <strain evidence="1 2">ECD14</strain>
    </source>
</reference>
<gene>
    <name evidence="1" type="ORF">C1H87_05270</name>
</gene>
<name>A0A2K9PNJ4_9FLAO</name>
<sequence>MQKLIAINDSRGKRTRHSIENILYKFRSKLRGIRPKIPPDAETSSAQEAGLVLLTILNALLRKFSK</sequence>
<evidence type="ECO:0000313" key="2">
    <source>
        <dbReference type="Proteomes" id="UP000235826"/>
    </source>
</evidence>
<dbReference type="Proteomes" id="UP000235826">
    <property type="component" value="Chromosome"/>
</dbReference>